<evidence type="ECO:0000259" key="2">
    <source>
        <dbReference type="Pfam" id="PF13145"/>
    </source>
</evidence>
<feature type="chain" id="PRO_5002968199" evidence="1">
    <location>
        <begin position="24"/>
        <end position="254"/>
    </location>
</feature>
<dbReference type="EMBL" id="AM889136">
    <property type="protein sequence ID" value="CBA07858.1"/>
    <property type="molecule type" value="Genomic_DNA"/>
</dbReference>
<feature type="domain" description="PpiC" evidence="2">
    <location>
        <begin position="114"/>
        <end position="227"/>
    </location>
</feature>
<feature type="signal peptide" evidence="1">
    <location>
        <begin position="1"/>
        <end position="23"/>
    </location>
</feature>
<dbReference type="Gene3D" id="3.10.50.40">
    <property type="match status" value="1"/>
</dbReference>
<dbReference type="InterPro" id="IPR046357">
    <property type="entry name" value="PPIase_dom_sf"/>
</dbReference>
<protein>
    <submittedName>
        <fullName evidence="3">Putative peptidyl-prolyl isomerasen</fullName>
    </submittedName>
</protein>
<dbReference type="HOGENOM" id="CLU_099423_0_0_4"/>
<dbReference type="Pfam" id="PF13145">
    <property type="entry name" value="Rotamase_2"/>
    <property type="match status" value="1"/>
</dbReference>
<sequence>MKQKKTAAAVIAAMLAGFAAAKAPEIDPALVDTLVAQIMQQADRHAEQSQKPDGQAIRNDAVRRLQTLEVLKNRALKEGLDKDKDKDVQNRFKIAEASFYAEEYVRFLERSETVSESALRQFYERQIRMIKLQQVSFATEEEARQAQQLLLKGLSFEGLMKRYPNDEQAFDGFIMAQQLPEPLASQFAAMNRGDVTRDPVKLGERYYLFKLSEVGKNPDAQPFELVRNQLEQGLRQEKARLKIDAILEENGVKP</sequence>
<dbReference type="Proteomes" id="UP000002054">
    <property type="component" value="Chromosome"/>
</dbReference>
<reference evidence="3 4" key="1">
    <citation type="journal article" date="2008" name="Proc. Natl. Acad. Sci. U.S.A.">
        <title>Whole-genome comparison of disease and carriage strains provides insights into virulence evolution in Neisseria meningitidis.</title>
        <authorList>
            <person name="Schoen C."/>
            <person name="Blom J."/>
            <person name="Claus H."/>
            <person name="Schramm-Glueck A."/>
            <person name="Brandt P."/>
            <person name="Mueller T."/>
            <person name="Goesmann A."/>
            <person name="Joseph B."/>
            <person name="Konietzny S."/>
            <person name="Kurzai O."/>
            <person name="Schmitt C."/>
            <person name="Friedrich T."/>
            <person name="Linke B."/>
            <person name="Vogel U."/>
            <person name="Frosch M."/>
        </authorList>
    </citation>
    <scope>NUCLEOTIDE SEQUENCE [LARGE SCALE GENOMIC DNA]</scope>
    <source>
        <strain evidence="4">alpha14</strain>
    </source>
</reference>
<dbReference type="InterPro" id="IPR000297">
    <property type="entry name" value="PPIase_PpiC"/>
</dbReference>
<dbReference type="RefSeq" id="WP_015815883.1">
    <property type="nucleotide sequence ID" value="NC_013016.1"/>
</dbReference>
<proteinExistence type="predicted"/>
<evidence type="ECO:0000256" key="1">
    <source>
        <dbReference type="SAM" id="SignalP"/>
    </source>
</evidence>
<organism evidence="3 4">
    <name type="scientific">Neisseria meningitidis (strain alpha14)</name>
    <dbReference type="NCBI Taxonomy" id="662598"/>
    <lineage>
        <taxon>Bacteria</taxon>
        <taxon>Pseudomonadati</taxon>
        <taxon>Pseudomonadota</taxon>
        <taxon>Betaproteobacteria</taxon>
        <taxon>Neisseriales</taxon>
        <taxon>Neisseriaceae</taxon>
        <taxon>Neisseria</taxon>
    </lineage>
</organism>
<dbReference type="GO" id="GO:0003755">
    <property type="term" value="F:peptidyl-prolyl cis-trans isomerase activity"/>
    <property type="evidence" value="ECO:0007669"/>
    <property type="project" value="InterPro"/>
</dbReference>
<evidence type="ECO:0000313" key="3">
    <source>
        <dbReference type="EMBL" id="CBA07858.1"/>
    </source>
</evidence>
<accession>C6S8W0</accession>
<keyword evidence="1" id="KW-0732">Signal</keyword>
<dbReference type="KEGG" id="nmi:NMO_1694"/>
<dbReference type="SUPFAM" id="SSF54534">
    <property type="entry name" value="FKBP-like"/>
    <property type="match status" value="1"/>
</dbReference>
<evidence type="ECO:0000313" key="4">
    <source>
        <dbReference type="Proteomes" id="UP000002054"/>
    </source>
</evidence>
<dbReference type="AlphaFoldDB" id="C6S8W0"/>
<keyword evidence="3" id="KW-0413">Isomerase</keyword>
<gene>
    <name evidence="3" type="ordered locus">NMO_1694</name>
</gene>
<name>C6S8W0_NEIML</name>